<dbReference type="Proteomes" id="UP001474421">
    <property type="component" value="Unassembled WGS sequence"/>
</dbReference>
<dbReference type="EMBL" id="JAOTOJ010000006">
    <property type="protein sequence ID" value="KAK9399617.1"/>
    <property type="molecule type" value="Genomic_DNA"/>
</dbReference>
<dbReference type="Pfam" id="PF23943">
    <property type="entry name" value="PUS7L_N"/>
    <property type="match status" value="1"/>
</dbReference>
<dbReference type="InterPro" id="IPR056961">
    <property type="entry name" value="R3H_PUS7L"/>
</dbReference>
<dbReference type="Pfam" id="PF25094">
    <property type="entry name" value="R3H_PUS7L"/>
    <property type="match status" value="1"/>
</dbReference>
<dbReference type="PANTHER" id="PTHR13326">
    <property type="entry name" value="TRNA PSEUDOURIDINE SYNTHASE D"/>
    <property type="match status" value="1"/>
</dbReference>
<feature type="domain" description="Pseudouridylate synthase PUS7L R3H" evidence="2">
    <location>
        <begin position="208"/>
        <end position="276"/>
    </location>
</feature>
<dbReference type="GO" id="GO:0003723">
    <property type="term" value="F:RNA binding"/>
    <property type="evidence" value="ECO:0007669"/>
    <property type="project" value="InterPro"/>
</dbReference>
<dbReference type="GO" id="GO:0001522">
    <property type="term" value="P:pseudouridine synthesis"/>
    <property type="evidence" value="ECO:0007669"/>
    <property type="project" value="InterPro"/>
</dbReference>
<name>A0AAW1BCW7_CROAD</name>
<evidence type="ECO:0000259" key="2">
    <source>
        <dbReference type="Pfam" id="PF25094"/>
    </source>
</evidence>
<evidence type="ECO:0000259" key="1">
    <source>
        <dbReference type="Pfam" id="PF23943"/>
    </source>
</evidence>
<evidence type="ECO:0000313" key="4">
    <source>
        <dbReference type="Proteomes" id="UP001474421"/>
    </source>
</evidence>
<dbReference type="InterPro" id="IPR056963">
    <property type="entry name" value="PUS7L_N"/>
</dbReference>
<organism evidence="3 4">
    <name type="scientific">Crotalus adamanteus</name>
    <name type="common">Eastern diamondback rattlesnake</name>
    <dbReference type="NCBI Taxonomy" id="8729"/>
    <lineage>
        <taxon>Eukaryota</taxon>
        <taxon>Metazoa</taxon>
        <taxon>Chordata</taxon>
        <taxon>Craniata</taxon>
        <taxon>Vertebrata</taxon>
        <taxon>Euteleostomi</taxon>
        <taxon>Lepidosauria</taxon>
        <taxon>Squamata</taxon>
        <taxon>Bifurcata</taxon>
        <taxon>Unidentata</taxon>
        <taxon>Episquamata</taxon>
        <taxon>Toxicofera</taxon>
        <taxon>Serpentes</taxon>
        <taxon>Colubroidea</taxon>
        <taxon>Viperidae</taxon>
        <taxon>Crotalinae</taxon>
        <taxon>Crotalus</taxon>
    </lineage>
</organism>
<evidence type="ECO:0000313" key="3">
    <source>
        <dbReference type="EMBL" id="KAK9399617.1"/>
    </source>
</evidence>
<dbReference type="InterPro" id="IPR001656">
    <property type="entry name" value="PsdUridine_synth_TruD"/>
</dbReference>
<accession>A0AAW1BCW7</accession>
<dbReference type="AlphaFoldDB" id="A0AAW1BCW7"/>
<keyword evidence="4" id="KW-1185">Reference proteome</keyword>
<gene>
    <name evidence="3" type="ORF">NXF25_012636</name>
</gene>
<feature type="domain" description="Pseudouridylate synthase PUS7L N-terminal" evidence="1">
    <location>
        <begin position="126"/>
        <end position="207"/>
    </location>
</feature>
<comment type="caution">
    <text evidence="3">The sequence shown here is derived from an EMBL/GenBank/DDBJ whole genome shotgun (WGS) entry which is preliminary data.</text>
</comment>
<protein>
    <submittedName>
        <fullName evidence="3">PUS7L: Pseudouridylate synthase 7 like</fullName>
    </submittedName>
</protein>
<proteinExistence type="predicted"/>
<sequence>MEKSSEAPEIVQFSTYINDHTGFSGNIKTFPSDFVVTEINILGQLVNEIVADSFPKPSGILSEERTSGPQDSQKLWIDKECSTKESCRIQVDNVYCSTDQLSLCVQESEICKDNHIFECHCDKAVILDILLDEWVREQLHQFACHFKNTWNSAYESRDVLPEFTLGSVLDKKVRASLHGAIRQEYPFIITATKCDGIIIKANQDYQELCQLVSEEAASGFLKFLDAKLENSKFAFRPDGNKEHRKILCRFLNKKIGKLIESKLFPDSQQKLVIVIRFHEKSRFGKRTNSNIGEKHNIYTDT</sequence>
<dbReference type="GO" id="GO:0005634">
    <property type="term" value="C:nucleus"/>
    <property type="evidence" value="ECO:0007669"/>
    <property type="project" value="TreeGrafter"/>
</dbReference>
<dbReference type="GO" id="GO:0009982">
    <property type="term" value="F:pseudouridine synthase activity"/>
    <property type="evidence" value="ECO:0007669"/>
    <property type="project" value="InterPro"/>
</dbReference>
<reference evidence="3 4" key="1">
    <citation type="journal article" date="2024" name="Proc. Natl. Acad. Sci. U.S.A.">
        <title>The genetic regulatory architecture and epigenomic basis for age-related changes in rattlesnake venom.</title>
        <authorList>
            <person name="Hogan M.P."/>
            <person name="Holding M.L."/>
            <person name="Nystrom G.S."/>
            <person name="Colston T.J."/>
            <person name="Bartlett D.A."/>
            <person name="Mason A.J."/>
            <person name="Ellsworth S.A."/>
            <person name="Rautsaw R.M."/>
            <person name="Lawrence K.C."/>
            <person name="Strickland J.L."/>
            <person name="He B."/>
            <person name="Fraser P."/>
            <person name="Margres M.J."/>
            <person name="Gilbert D.M."/>
            <person name="Gibbs H.L."/>
            <person name="Parkinson C.L."/>
            <person name="Rokyta D.R."/>
        </authorList>
    </citation>
    <scope>NUCLEOTIDE SEQUENCE [LARGE SCALE GENOMIC DNA]</scope>
    <source>
        <strain evidence="3">DRR0105</strain>
    </source>
</reference>
<dbReference type="PANTHER" id="PTHR13326:SF21">
    <property type="entry name" value="PSEUDOURIDYLATE SYNTHASE PUS7L"/>
    <property type="match status" value="1"/>
</dbReference>